<comment type="similarity">
    <text evidence="1">Belongs to the NAD(P)-dependent epimerase/dehydratase family.</text>
</comment>
<dbReference type="RefSeq" id="WP_248267783.1">
    <property type="nucleotide sequence ID" value="NZ_CP096034.1"/>
</dbReference>
<gene>
    <name evidence="3" type="ORF">MY490_02145</name>
</gene>
<evidence type="ECO:0000256" key="1">
    <source>
        <dbReference type="ARBA" id="ARBA00007637"/>
    </source>
</evidence>
<dbReference type="SUPFAM" id="SSF51735">
    <property type="entry name" value="NAD(P)-binding Rossmann-fold domains"/>
    <property type="match status" value="1"/>
</dbReference>
<evidence type="ECO:0000313" key="3">
    <source>
        <dbReference type="EMBL" id="UPM54696.1"/>
    </source>
</evidence>
<keyword evidence="4" id="KW-1185">Reference proteome</keyword>
<sequence>MNVFISGATGFLGKHTTKKLSEMGYSVIAFGRNEEAAKFFNKMENVTFVKGDLNDSVLLEENIKNVDYVIHCAALAAPFGRFSEFEKTNVEGTKNIVKASLSTDLKKFINISTPSVYFTSESRKDVKESDPLPSKHSNYYAKTKHMADLIIEDAIEKGLPAISLRPRQIFGPFDHTIFGRFIQINENGGIPLVHKGQVLMDFTYIDNVVDMIVSCMNADNAFNGEYYNITNDQPIYLIDVLKQLFFALNKELNTKNFSPKLLSFIALNSEIIAKITNKPSKVSKHIANFLSYDYTLNIEKIKNDLNYEPKVSISEGIKRYADWYLTTLTESKTN</sequence>
<name>A0ABY4JMP1_9BACI</name>
<dbReference type="PANTHER" id="PTHR43000">
    <property type="entry name" value="DTDP-D-GLUCOSE 4,6-DEHYDRATASE-RELATED"/>
    <property type="match status" value="1"/>
</dbReference>
<accession>A0ABY4JMP1</accession>
<dbReference type="EMBL" id="CP096034">
    <property type="protein sequence ID" value="UPM54696.1"/>
    <property type="molecule type" value="Genomic_DNA"/>
</dbReference>
<dbReference type="Pfam" id="PF01370">
    <property type="entry name" value="Epimerase"/>
    <property type="match status" value="1"/>
</dbReference>
<reference evidence="3 4" key="1">
    <citation type="submission" date="2022-04" db="EMBL/GenBank/DDBJ databases">
        <title>Mechanism of arsenic methylation and mitigation arsenic toxicity by Bacillus sp. LH14 from an Arsenic-Contaminated Paddy Soil.</title>
        <authorList>
            <person name="Wang D."/>
        </authorList>
    </citation>
    <scope>NUCLEOTIDE SEQUENCE [LARGE SCALE GENOMIC DNA]</scope>
    <source>
        <strain evidence="3 4">LH14</strain>
    </source>
</reference>
<dbReference type="Proteomes" id="UP000830639">
    <property type="component" value="Chromosome"/>
</dbReference>
<evidence type="ECO:0000259" key="2">
    <source>
        <dbReference type="Pfam" id="PF01370"/>
    </source>
</evidence>
<organism evidence="3 4">
    <name type="scientific">Gottfriedia acidiceleris</name>
    <dbReference type="NCBI Taxonomy" id="371036"/>
    <lineage>
        <taxon>Bacteria</taxon>
        <taxon>Bacillati</taxon>
        <taxon>Bacillota</taxon>
        <taxon>Bacilli</taxon>
        <taxon>Bacillales</taxon>
        <taxon>Bacillaceae</taxon>
        <taxon>Gottfriedia</taxon>
    </lineage>
</organism>
<dbReference type="Gene3D" id="3.40.50.720">
    <property type="entry name" value="NAD(P)-binding Rossmann-like Domain"/>
    <property type="match status" value="1"/>
</dbReference>
<dbReference type="InterPro" id="IPR036291">
    <property type="entry name" value="NAD(P)-bd_dom_sf"/>
</dbReference>
<feature type="domain" description="NAD-dependent epimerase/dehydratase" evidence="2">
    <location>
        <begin position="3"/>
        <end position="229"/>
    </location>
</feature>
<evidence type="ECO:0000313" key="4">
    <source>
        <dbReference type="Proteomes" id="UP000830639"/>
    </source>
</evidence>
<proteinExistence type="inferred from homology"/>
<dbReference type="InterPro" id="IPR001509">
    <property type="entry name" value="Epimerase_deHydtase"/>
</dbReference>
<protein>
    <submittedName>
        <fullName evidence="3">NAD(P)-dependent oxidoreductase</fullName>
    </submittedName>
</protein>